<dbReference type="Proteomes" id="UP000265716">
    <property type="component" value="Unassembled WGS sequence"/>
</dbReference>
<feature type="region of interest" description="Disordered" evidence="1">
    <location>
        <begin position="28"/>
        <end position="89"/>
    </location>
</feature>
<reference evidence="10 11" key="1">
    <citation type="submission" date="2018-08" db="EMBL/GenBank/DDBJ databases">
        <title>Aphanomyces genome sequencing and annotation.</title>
        <authorList>
            <person name="Minardi D."/>
            <person name="Oidtmann B."/>
            <person name="Van Der Giezen M."/>
            <person name="Studholme D.J."/>
        </authorList>
    </citation>
    <scope>NUCLEOTIDE SEQUENCE [LARGE SCALE GENOMIC DNA]</scope>
    <source>
        <strain evidence="9 12">197901</strain>
        <strain evidence="6 14">D2</strain>
        <strain evidence="8 16">FDL457</strain>
        <strain evidence="3 10">Kv</strain>
        <strain evidence="5 11">SA</strain>
        <strain evidence="7 15">Si</strain>
        <strain evidence="4 13">Yx</strain>
    </source>
</reference>
<feature type="compositionally biased region" description="Basic and acidic residues" evidence="1">
    <location>
        <begin position="64"/>
        <end position="75"/>
    </location>
</feature>
<evidence type="ECO:0000313" key="12">
    <source>
        <dbReference type="Proteomes" id="UP000266196"/>
    </source>
</evidence>
<evidence type="ECO:0000313" key="14">
    <source>
        <dbReference type="Proteomes" id="UP000266643"/>
    </source>
</evidence>
<evidence type="ECO:0000313" key="13">
    <source>
        <dbReference type="Proteomes" id="UP000266239"/>
    </source>
</evidence>
<dbReference type="Proteomes" id="UP000286510">
    <property type="component" value="Unassembled WGS sequence"/>
</dbReference>
<dbReference type="AlphaFoldDB" id="A0A397BAU3"/>
<evidence type="ECO:0000313" key="15">
    <source>
        <dbReference type="Proteomes" id="UP000283543"/>
    </source>
</evidence>
<evidence type="ECO:0000313" key="3">
    <source>
        <dbReference type="EMBL" id="RHY17607.1"/>
    </source>
</evidence>
<dbReference type="Proteomes" id="UP000283543">
    <property type="component" value="Unassembled WGS sequence"/>
</dbReference>
<dbReference type="PANTHER" id="PTHR13275:SF4">
    <property type="entry name" value="VACUOLAR PROTEIN SORTING-ASSOCIATED PROTEIN 72 HOMOLOG"/>
    <property type="match status" value="1"/>
</dbReference>
<dbReference type="Proteomes" id="UP000266196">
    <property type="component" value="Unassembled WGS sequence"/>
</dbReference>
<protein>
    <recommendedName>
        <fullName evidence="2">Vps72/YL1 N-terminal domain-containing protein</fullName>
    </recommendedName>
</protein>
<organism evidence="3 10">
    <name type="scientific">Aphanomyces astaci</name>
    <name type="common">Crayfish plague agent</name>
    <dbReference type="NCBI Taxonomy" id="112090"/>
    <lineage>
        <taxon>Eukaryota</taxon>
        <taxon>Sar</taxon>
        <taxon>Stramenopiles</taxon>
        <taxon>Oomycota</taxon>
        <taxon>Saprolegniomycetes</taxon>
        <taxon>Saprolegniales</taxon>
        <taxon>Verrucalvaceae</taxon>
        <taxon>Aphanomyces</taxon>
    </lineage>
</organism>
<dbReference type="InterPro" id="IPR046757">
    <property type="entry name" value="YL1_N"/>
</dbReference>
<evidence type="ECO:0000259" key="2">
    <source>
        <dbReference type="Pfam" id="PF05764"/>
    </source>
</evidence>
<dbReference type="GO" id="GO:0005634">
    <property type="term" value="C:nucleus"/>
    <property type="evidence" value="ECO:0007669"/>
    <property type="project" value="TreeGrafter"/>
</dbReference>
<evidence type="ECO:0000313" key="6">
    <source>
        <dbReference type="EMBL" id="RHY38894.1"/>
    </source>
</evidence>
<dbReference type="EMBL" id="QUTF01017237">
    <property type="protein sequence ID" value="RHZ04776.1"/>
    <property type="molecule type" value="Genomic_DNA"/>
</dbReference>
<dbReference type="EMBL" id="QUTC01012591">
    <property type="protein sequence ID" value="RHY36281.1"/>
    <property type="molecule type" value="Genomic_DNA"/>
</dbReference>
<evidence type="ECO:0000256" key="1">
    <source>
        <dbReference type="SAM" id="MobiDB-lite"/>
    </source>
</evidence>
<evidence type="ECO:0000313" key="8">
    <source>
        <dbReference type="EMBL" id="RHZ04776.1"/>
    </source>
</evidence>
<comment type="caution">
    <text evidence="3">The sequence shown here is derived from an EMBL/GenBank/DDBJ whole genome shotgun (WGS) entry which is preliminary data.</text>
</comment>
<evidence type="ECO:0000313" key="5">
    <source>
        <dbReference type="EMBL" id="RHY36281.1"/>
    </source>
</evidence>
<dbReference type="VEuPathDB" id="FungiDB:H257_14043"/>
<evidence type="ECO:0000313" key="11">
    <source>
        <dbReference type="Proteomes" id="UP000265716"/>
    </source>
</evidence>
<name>A0A397BAU3_APHAT</name>
<dbReference type="Proteomes" id="UP000266643">
    <property type="component" value="Unassembled WGS sequence"/>
</dbReference>
<feature type="compositionally biased region" description="Acidic residues" evidence="1">
    <location>
        <begin position="35"/>
        <end position="63"/>
    </location>
</feature>
<evidence type="ECO:0000313" key="16">
    <source>
        <dbReference type="Proteomes" id="UP000286510"/>
    </source>
</evidence>
<dbReference type="PANTHER" id="PTHR13275">
    <property type="entry name" value="YL-1 PROTEIN TRANSCRIPTION FACTOR-LIKE 1"/>
    <property type="match status" value="1"/>
</dbReference>
<gene>
    <name evidence="4" type="ORF">DYB25_004994</name>
    <name evidence="8" type="ORF">DYB26_002283</name>
    <name evidence="6" type="ORF">DYB30_007800</name>
    <name evidence="9" type="ORF">DYB31_002826</name>
    <name evidence="7" type="ORF">DYB34_004538</name>
    <name evidence="3" type="ORF">DYB36_009896</name>
    <name evidence="5" type="ORF">DYB38_005624</name>
</gene>
<evidence type="ECO:0000313" key="10">
    <source>
        <dbReference type="Proteomes" id="UP000265427"/>
    </source>
</evidence>
<evidence type="ECO:0000313" key="4">
    <source>
        <dbReference type="EMBL" id="RHY18774.1"/>
    </source>
</evidence>
<feature type="region of interest" description="Disordered" evidence="1">
    <location>
        <begin position="1"/>
        <end position="20"/>
    </location>
</feature>
<accession>A0A397BAU3</accession>
<proteinExistence type="predicted"/>
<sequence length="238" mass="27396">MASLPSRANRGSRINKLIGEEAEADETFWSHEVWNESEDEDYSSEAEEEDVVDSDFDEDEAPDEAVHDGEVELKRREKASRPPKQLHLHRPLPRTIPRTVTRSPATSNAPVAPIEPMAVRSSTVQKRFLSHELQQKYTEEARNMHEKATKVVVRMTQEQLLKEAVLTEVQNTASLNRLERLEEEKRLVDEITPKTKYTGPMVRYHSAIGKPKLITFLNVDEFPALFKRPKHDHHSLSR</sequence>
<dbReference type="EMBL" id="QUSZ01003659">
    <property type="protein sequence ID" value="RHY17607.1"/>
    <property type="molecule type" value="Genomic_DNA"/>
</dbReference>
<dbReference type="EMBL" id="QUTE01011495">
    <property type="protein sequence ID" value="RHZ09638.1"/>
    <property type="molecule type" value="Genomic_DNA"/>
</dbReference>
<feature type="domain" description="Vps72/YL1 N-terminal" evidence="2">
    <location>
        <begin position="5"/>
        <end position="206"/>
    </location>
</feature>
<dbReference type="EMBL" id="QUTB01006434">
    <property type="protein sequence ID" value="RHY50017.1"/>
    <property type="molecule type" value="Genomic_DNA"/>
</dbReference>
<evidence type="ECO:0000313" key="9">
    <source>
        <dbReference type="EMBL" id="RHZ09638.1"/>
    </source>
</evidence>
<dbReference type="Proteomes" id="UP000265427">
    <property type="component" value="Unassembled WGS sequence"/>
</dbReference>
<dbReference type="EMBL" id="QUTA01004687">
    <property type="protein sequence ID" value="RHY18774.1"/>
    <property type="molecule type" value="Genomic_DNA"/>
</dbReference>
<dbReference type="Proteomes" id="UP000266239">
    <property type="component" value="Unassembled WGS sequence"/>
</dbReference>
<evidence type="ECO:0000313" key="7">
    <source>
        <dbReference type="EMBL" id="RHY50017.1"/>
    </source>
</evidence>
<dbReference type="EMBL" id="QUTD01011984">
    <property type="protein sequence ID" value="RHY38894.1"/>
    <property type="molecule type" value="Genomic_DNA"/>
</dbReference>
<dbReference type="Pfam" id="PF05764">
    <property type="entry name" value="YL1"/>
    <property type="match status" value="1"/>
</dbReference>